<gene>
    <name evidence="2" type="ORF">EVAR_84279_1</name>
</gene>
<feature type="region of interest" description="Disordered" evidence="1">
    <location>
        <begin position="67"/>
        <end position="86"/>
    </location>
</feature>
<reference evidence="2 3" key="1">
    <citation type="journal article" date="2019" name="Commun. Biol.">
        <title>The bagworm genome reveals a unique fibroin gene that provides high tensile strength.</title>
        <authorList>
            <person name="Kono N."/>
            <person name="Nakamura H."/>
            <person name="Ohtoshi R."/>
            <person name="Tomita M."/>
            <person name="Numata K."/>
            <person name="Arakawa K."/>
        </authorList>
    </citation>
    <scope>NUCLEOTIDE SEQUENCE [LARGE SCALE GENOMIC DNA]</scope>
</reference>
<proteinExistence type="predicted"/>
<dbReference type="AlphaFoldDB" id="A0A4C1WUK3"/>
<protein>
    <submittedName>
        <fullName evidence="2">Uncharacterized protein</fullName>
    </submittedName>
</protein>
<organism evidence="2 3">
    <name type="scientific">Eumeta variegata</name>
    <name type="common">Bagworm moth</name>
    <name type="synonym">Eumeta japonica</name>
    <dbReference type="NCBI Taxonomy" id="151549"/>
    <lineage>
        <taxon>Eukaryota</taxon>
        <taxon>Metazoa</taxon>
        <taxon>Ecdysozoa</taxon>
        <taxon>Arthropoda</taxon>
        <taxon>Hexapoda</taxon>
        <taxon>Insecta</taxon>
        <taxon>Pterygota</taxon>
        <taxon>Neoptera</taxon>
        <taxon>Endopterygota</taxon>
        <taxon>Lepidoptera</taxon>
        <taxon>Glossata</taxon>
        <taxon>Ditrysia</taxon>
        <taxon>Tineoidea</taxon>
        <taxon>Psychidae</taxon>
        <taxon>Oiketicinae</taxon>
        <taxon>Eumeta</taxon>
    </lineage>
</organism>
<feature type="region of interest" description="Disordered" evidence="1">
    <location>
        <begin position="136"/>
        <end position="157"/>
    </location>
</feature>
<dbReference type="Proteomes" id="UP000299102">
    <property type="component" value="Unassembled WGS sequence"/>
</dbReference>
<name>A0A4C1WUK3_EUMVA</name>
<dbReference type="EMBL" id="BGZK01000633">
    <property type="protein sequence ID" value="GBP53795.1"/>
    <property type="molecule type" value="Genomic_DNA"/>
</dbReference>
<evidence type="ECO:0000313" key="3">
    <source>
        <dbReference type="Proteomes" id="UP000299102"/>
    </source>
</evidence>
<feature type="region of interest" description="Disordered" evidence="1">
    <location>
        <begin position="101"/>
        <end position="123"/>
    </location>
</feature>
<accession>A0A4C1WUK3</accession>
<keyword evidence="3" id="KW-1185">Reference proteome</keyword>
<evidence type="ECO:0000256" key="1">
    <source>
        <dbReference type="SAM" id="MobiDB-lite"/>
    </source>
</evidence>
<comment type="caution">
    <text evidence="2">The sequence shown here is derived from an EMBL/GenBank/DDBJ whole genome shotgun (WGS) entry which is preliminary data.</text>
</comment>
<evidence type="ECO:0000313" key="2">
    <source>
        <dbReference type="EMBL" id="GBP53795.1"/>
    </source>
</evidence>
<sequence>MLVTSDVVDVELGEAVEVDGRGAVRATAEQEVGQVLRQPRVHLRAPELLRSANDHASVVMPQYPMAAGRGPRADAPNARGEAKTPDLNLRVAASDELLVNDPKGGVRKAHTKSEVQPEESGVESFVRTSHQIRFSEGGECERTRPPPTEVVPEYSDSPSCRCHPDEGPKLIWITGRCRLAL</sequence>